<accession>A0ABS6BLF6</accession>
<keyword evidence="1" id="KW-0732">Signal</keyword>
<protein>
    <submittedName>
        <fullName evidence="2">Cupin domain-containing protein</fullName>
    </submittedName>
</protein>
<dbReference type="Proteomes" id="UP000776276">
    <property type="component" value="Unassembled WGS sequence"/>
</dbReference>
<evidence type="ECO:0000256" key="1">
    <source>
        <dbReference type="SAM" id="SignalP"/>
    </source>
</evidence>
<sequence length="168" mass="16889">METRRILATLGAALIGTAMAGAAFAQAPAAATPLPLAISAAEIAAVAAKAKATIKPGQPTFSQNLISAEPYTAHLEYRPLVGPAAIHAAQAEFFYVIDGAGTVTTGGTLTEAGAPNGGGTTMGKAIAGGQTRAVGKGDMFIVPEKTPHWFGTITSPLVLISMYVPRGG</sequence>
<dbReference type="EMBL" id="JAHKRT010000005">
    <property type="protein sequence ID" value="MBU3078246.1"/>
    <property type="molecule type" value="Genomic_DNA"/>
</dbReference>
<dbReference type="PROSITE" id="PS51318">
    <property type="entry name" value="TAT"/>
    <property type="match status" value="1"/>
</dbReference>
<name>A0ABS6BLF6_9SPHN</name>
<dbReference type="InterPro" id="IPR006311">
    <property type="entry name" value="TAT_signal"/>
</dbReference>
<evidence type="ECO:0000313" key="3">
    <source>
        <dbReference type="Proteomes" id="UP000776276"/>
    </source>
</evidence>
<reference evidence="2 3" key="1">
    <citation type="submission" date="2021-06" db="EMBL/GenBank/DDBJ databases">
        <title>Sphingomonas sp. XMGL2, whole genome shotgun sequencing project.</title>
        <authorList>
            <person name="Zhao G."/>
            <person name="Shen L."/>
        </authorList>
    </citation>
    <scope>NUCLEOTIDE SEQUENCE [LARGE SCALE GENOMIC DNA]</scope>
    <source>
        <strain evidence="2 3">XMGL2</strain>
    </source>
</reference>
<proteinExistence type="predicted"/>
<organism evidence="2 3">
    <name type="scientific">Sphingomonas quercus</name>
    <dbReference type="NCBI Taxonomy" id="2842451"/>
    <lineage>
        <taxon>Bacteria</taxon>
        <taxon>Pseudomonadati</taxon>
        <taxon>Pseudomonadota</taxon>
        <taxon>Alphaproteobacteria</taxon>
        <taxon>Sphingomonadales</taxon>
        <taxon>Sphingomonadaceae</taxon>
        <taxon>Sphingomonas</taxon>
    </lineage>
</organism>
<gene>
    <name evidence="2" type="ORF">KOF26_10235</name>
</gene>
<comment type="caution">
    <text evidence="2">The sequence shown here is derived from an EMBL/GenBank/DDBJ whole genome shotgun (WGS) entry which is preliminary data.</text>
</comment>
<evidence type="ECO:0000313" key="2">
    <source>
        <dbReference type="EMBL" id="MBU3078246.1"/>
    </source>
</evidence>
<keyword evidence="3" id="KW-1185">Reference proteome</keyword>
<feature type="chain" id="PRO_5046111347" evidence="1">
    <location>
        <begin position="26"/>
        <end position="168"/>
    </location>
</feature>
<feature type="signal peptide" evidence="1">
    <location>
        <begin position="1"/>
        <end position="25"/>
    </location>
</feature>
<dbReference type="RefSeq" id="WP_216324183.1">
    <property type="nucleotide sequence ID" value="NZ_JAHKRT010000005.1"/>
</dbReference>